<reference evidence="2 3" key="1">
    <citation type="submission" date="2024-09" db="EMBL/GenBank/DDBJ databases">
        <title>Floridaenema gen nov. (Aerosakkonemataceae, Aerosakkonematales ord. nov., Cyanobacteria) from benthic tropical and subtropical fresh waters, with the description of four new species.</title>
        <authorList>
            <person name="Moretto J.A."/>
            <person name="Berthold D.E."/>
            <person name="Lefler F.W."/>
            <person name="Huang I.-S."/>
            <person name="Laughinghouse H. IV."/>
        </authorList>
    </citation>
    <scope>NUCLEOTIDE SEQUENCE [LARGE SCALE GENOMIC DNA]</scope>
    <source>
        <strain evidence="2 3">BLCC-F154</strain>
    </source>
</reference>
<dbReference type="InterPro" id="IPR011049">
    <property type="entry name" value="Serralysin-like_metalloprot_C"/>
</dbReference>
<dbReference type="Gene3D" id="2.60.120.10">
    <property type="entry name" value="Jelly Rolls"/>
    <property type="match status" value="2"/>
</dbReference>
<dbReference type="InterPro" id="IPR033786">
    <property type="entry name" value="TTHB210-like"/>
</dbReference>
<protein>
    <submittedName>
        <fullName evidence="2">Cupin domain-containing protein</fullName>
    </submittedName>
</protein>
<dbReference type="SUPFAM" id="SSF51182">
    <property type="entry name" value="RmlC-like cupins"/>
    <property type="match status" value="2"/>
</dbReference>
<comment type="caution">
    <text evidence="2">The sequence shown here is derived from an EMBL/GenBank/DDBJ whole genome shotgun (WGS) entry which is preliminary data.</text>
</comment>
<evidence type="ECO:0000313" key="3">
    <source>
        <dbReference type="Proteomes" id="UP001576776"/>
    </source>
</evidence>
<evidence type="ECO:0000313" key="2">
    <source>
        <dbReference type="EMBL" id="MFB2938169.1"/>
    </source>
</evidence>
<proteinExistence type="predicted"/>
<organism evidence="2 3">
    <name type="scientific">Floridaenema fluviatile BLCC-F154</name>
    <dbReference type="NCBI Taxonomy" id="3153640"/>
    <lineage>
        <taxon>Bacteria</taxon>
        <taxon>Bacillati</taxon>
        <taxon>Cyanobacteriota</taxon>
        <taxon>Cyanophyceae</taxon>
        <taxon>Oscillatoriophycideae</taxon>
        <taxon>Aerosakkonematales</taxon>
        <taxon>Aerosakkonemataceae</taxon>
        <taxon>Floridanema</taxon>
        <taxon>Floridanema fluviatile</taxon>
    </lineage>
</organism>
<dbReference type="InterPro" id="IPR013096">
    <property type="entry name" value="Cupin_2"/>
</dbReference>
<evidence type="ECO:0000259" key="1">
    <source>
        <dbReference type="Pfam" id="PF07883"/>
    </source>
</evidence>
<dbReference type="InterPro" id="IPR018511">
    <property type="entry name" value="Hemolysin-typ_Ca-bd_CS"/>
</dbReference>
<sequence length="1272" mass="138560">MSSSHALESDLMFHAQHLNHPDHLHDKPANLTEGEQIDFQIVRKQGDAYYPTEPKFYVGGDIYTVWADAVETNQAFVGLDFYLPPRSLDVGVPQHTHAYEAEGKYVAEGQVNFYFGDGTFTAPEGSFVYYPEGRPMGFQTTEESARLAVILTPGAPYYELAGTPVTVPPPQADIAALQQQVDLGKVAEVNMTYGGSFYIPGTTPTPPGLSDTILVVPDASLINDFIRQVEGVKVFSLDQRPKSTGPFGGEYTSLATLEETNGKMSYSLVNLPPTTALPSPIVSNTNEVFYIEEGELTVQVGDRTEVLTPDTFATILPGQTYSFANLGTTPVKALFSSVVNTYTPKIPQYVPGQVVTSDPKPIGDGWIYTWGAFDPAGNPSSIGVTFTENALDDMFEVTDPNNQFPRLVPHLNMPDMFAPARVYDIEYPQIVKDKTPFDHMGWYANSEGHAPPSIYDDPHVDVHFFLDTIQERERITGAPELNAQLYKYPPDGFLNRDYILANDPTTGRPATGDALQGSHWVDREAPEFNGQPFTETFIFGTYDGEVNFWEPMITKEFFAQKTNLTKPIKFPDIVAEDGFYPTEYSITYNPNFGEYTVSLDNFVYREVTAENFFNEGYYLRRNTDVAAAVSQGIFSSAYQHFLAVGEVEGRNPSWRFDNQFYLRENPDVAAAISREELRSALEHYLLYGRSENRESGGIFHRNYYLQRNPDVAQAIAQGFFANAWTHFELVGQFEGRNPGPEFNSQYYLLKNNDVQVAIAQGFFTSAFQHYVEFGQFENRSGVPAAFGTTSEPILGSNETDDVLYAGAGGNYLIAGNGDDVLVAGAGSDTLEGGAGTDQFVFQAAFEGKGGYGGEDVINDFEIAAGTGDTIKLRNADNGIQINIFDVQGNAVIQIVNSLNIDFTKGGDPATPSGTGNFSPLPIQTITLPGITAAQLMSQGILEINEQRINETTLGVFKSFGTYSYTVGNVAGSSIFGDQNNNIIAGDFVSQEQINTLRAKLEAITEIIIPGAAESTDPSVNLGGTGKIPDSLLPREAFQNLVPTFDSTSVNNELVIGGPGNDLIFGGPGSDTLVGGTGVDVIVAGPGQDFVIGRESVDYIVFDSILDFRDRDNNPEDPISNALPDARIGYIRLEEPYGTILTDPNTTRTGPDIFLVNSQAFNRGIDPTTNPELASQIGYLVPGTMISGDGTGTAATKNGQLKVGEVTVPTSDGPAADDMQPLFYYSETAGRLFFDRDGTGTQFGDFWMADMAQGTVLPPGTPSAVPTILIYVY</sequence>
<dbReference type="Gene3D" id="2.150.10.10">
    <property type="entry name" value="Serralysin-like metalloprotease, C-terminal"/>
    <property type="match status" value="2"/>
</dbReference>
<dbReference type="PANTHER" id="PTHR36440:SF1">
    <property type="entry name" value="PUTATIVE (AFU_ORTHOLOGUE AFUA_8G07350)-RELATED"/>
    <property type="match status" value="1"/>
</dbReference>
<dbReference type="RefSeq" id="WP_413259649.1">
    <property type="nucleotide sequence ID" value="NZ_JBHFNS010000084.1"/>
</dbReference>
<dbReference type="Pfam" id="PF07883">
    <property type="entry name" value="Cupin_2"/>
    <property type="match status" value="1"/>
</dbReference>
<keyword evidence="3" id="KW-1185">Reference proteome</keyword>
<feature type="domain" description="Cupin type-2" evidence="1">
    <location>
        <begin position="268"/>
        <end position="335"/>
    </location>
</feature>
<dbReference type="InterPro" id="IPR014710">
    <property type="entry name" value="RmlC-like_jellyroll"/>
</dbReference>
<dbReference type="PRINTS" id="PR00313">
    <property type="entry name" value="CABNDNGRPT"/>
</dbReference>
<dbReference type="EMBL" id="JBHFNS010000084">
    <property type="protein sequence ID" value="MFB2938169.1"/>
    <property type="molecule type" value="Genomic_DNA"/>
</dbReference>
<dbReference type="CDD" id="cd11669">
    <property type="entry name" value="TTHB210-like"/>
    <property type="match status" value="1"/>
</dbReference>
<gene>
    <name evidence="2" type="ORF">ACE1B6_23225</name>
</gene>
<name>A0ABV4YH76_9CYAN</name>
<dbReference type="PANTHER" id="PTHR36440">
    <property type="entry name" value="PUTATIVE (AFU_ORTHOLOGUE AFUA_8G07350)-RELATED"/>
    <property type="match status" value="1"/>
</dbReference>
<dbReference type="InterPro" id="IPR053146">
    <property type="entry name" value="QDO-like"/>
</dbReference>
<accession>A0ABV4YH76</accession>
<dbReference type="Pfam" id="PF00353">
    <property type="entry name" value="HemolysinCabind"/>
    <property type="match status" value="2"/>
</dbReference>
<dbReference type="Proteomes" id="UP001576776">
    <property type="component" value="Unassembled WGS sequence"/>
</dbReference>
<dbReference type="PROSITE" id="PS00330">
    <property type="entry name" value="HEMOLYSIN_CALCIUM"/>
    <property type="match status" value="2"/>
</dbReference>
<dbReference type="SUPFAM" id="SSF51120">
    <property type="entry name" value="beta-Roll"/>
    <property type="match status" value="2"/>
</dbReference>
<dbReference type="InterPro" id="IPR001343">
    <property type="entry name" value="Hemolysn_Ca-bd"/>
</dbReference>
<dbReference type="InterPro" id="IPR011051">
    <property type="entry name" value="RmlC_Cupin_sf"/>
</dbReference>